<accession>A0A6H0XRL5</accession>
<dbReference type="GO" id="GO:0051601">
    <property type="term" value="P:exocyst localization"/>
    <property type="evidence" value="ECO:0007669"/>
    <property type="project" value="TreeGrafter"/>
</dbReference>
<keyword evidence="5" id="KW-1185">Reference proteome</keyword>
<evidence type="ECO:0000256" key="1">
    <source>
        <dbReference type="ARBA" id="ARBA00009447"/>
    </source>
</evidence>
<dbReference type="Proteomes" id="UP000503462">
    <property type="component" value="Chromosome 2"/>
</dbReference>
<dbReference type="GO" id="GO:0000145">
    <property type="term" value="C:exocyst"/>
    <property type="evidence" value="ECO:0007669"/>
    <property type="project" value="InterPro"/>
</dbReference>
<evidence type="ECO:0000313" key="5">
    <source>
        <dbReference type="Proteomes" id="UP000503462"/>
    </source>
</evidence>
<dbReference type="Gene3D" id="1.10.357.70">
    <property type="entry name" value="Exocyst complex component Sec6, C-terminal domain"/>
    <property type="match status" value="1"/>
</dbReference>
<dbReference type="FunFam" id="1.10.357.70:FF:000005">
    <property type="entry name" value="Exocyst complex component Sec6"/>
    <property type="match status" value="1"/>
</dbReference>
<evidence type="ECO:0000256" key="3">
    <source>
        <dbReference type="ARBA" id="ARBA00022483"/>
    </source>
</evidence>
<comment type="similarity">
    <text evidence="1">Belongs to the SEC6 family.</text>
</comment>
<dbReference type="PANTHER" id="PTHR21292:SF1">
    <property type="entry name" value="EXOCYST COMPLEX COMPONENT 3"/>
    <property type="match status" value="1"/>
</dbReference>
<evidence type="ECO:0000256" key="2">
    <source>
        <dbReference type="ARBA" id="ARBA00022448"/>
    </source>
</evidence>
<dbReference type="InterPro" id="IPR042532">
    <property type="entry name" value="EXOC3/Sec6_C"/>
</dbReference>
<gene>
    <name evidence="4" type="ORF">AMS68_002792</name>
</gene>
<dbReference type="GO" id="GO:0000149">
    <property type="term" value="F:SNARE binding"/>
    <property type="evidence" value="ECO:0007669"/>
    <property type="project" value="TreeGrafter"/>
</dbReference>
<organism evidence="4 5">
    <name type="scientific">Peltaster fructicola</name>
    <dbReference type="NCBI Taxonomy" id="286661"/>
    <lineage>
        <taxon>Eukaryota</taxon>
        <taxon>Fungi</taxon>
        <taxon>Dikarya</taxon>
        <taxon>Ascomycota</taxon>
        <taxon>Pezizomycotina</taxon>
        <taxon>Dothideomycetes</taxon>
        <taxon>Dothideomycetes incertae sedis</taxon>
        <taxon>Peltaster</taxon>
    </lineage>
</organism>
<reference evidence="4 5" key="1">
    <citation type="journal article" date="2016" name="Sci. Rep.">
        <title>Peltaster fructicola genome reveals evolution from an invasive phytopathogen to an ectophytic parasite.</title>
        <authorList>
            <person name="Xu C."/>
            <person name="Chen H."/>
            <person name="Gleason M.L."/>
            <person name="Xu J.R."/>
            <person name="Liu H."/>
            <person name="Zhang R."/>
            <person name="Sun G."/>
        </authorList>
    </citation>
    <scope>NUCLEOTIDE SEQUENCE [LARGE SCALE GENOMIC DNA]</scope>
    <source>
        <strain evidence="4 5">LNHT1506</strain>
    </source>
</reference>
<dbReference type="GO" id="GO:0006887">
    <property type="term" value="P:exocytosis"/>
    <property type="evidence" value="ECO:0007669"/>
    <property type="project" value="UniProtKB-KW"/>
</dbReference>
<dbReference type="PANTHER" id="PTHR21292">
    <property type="entry name" value="EXOCYST COMPLEX COMPONENT SEC6-RELATED"/>
    <property type="match status" value="1"/>
</dbReference>
<dbReference type="AlphaFoldDB" id="A0A6H0XRL5"/>
<protein>
    <submittedName>
        <fullName evidence="4">Uncharacterized protein</fullName>
    </submittedName>
</protein>
<keyword evidence="2" id="KW-0813">Transport</keyword>
<proteinExistence type="inferred from homology"/>
<dbReference type="Pfam" id="PF06046">
    <property type="entry name" value="Sec6"/>
    <property type="match status" value="1"/>
</dbReference>
<sequence length="764" mass="87849">MNDGVYEDSTSKLAELLKHPDDLDKLPSLRAEFTRKKAAIDSQLKHGLKEQLEVTQNGMSSITDGQKIVQAIKEEMMKIEKLCAEAQGMIVDFSEINRMSVMQRNFSTVEAMKSSIDGFGEKLAELDELLKEDDEDLENQPNLLAIHAGLSELRDVRDQAMDQVRGAEGESGLELIENLPLDNGVTLRDYFAKLDDIIYQFDEHVGQACIDIVGLVQTGNNGLVVRLALIIEEEEKKDRRVKALQDAEREFQDVASRFKSIQVGHRELRGYKKKFLQAVEYSAQARFEAEVKPDFADDPEHIEKAFKWFFDDLNAVKLGMQDLMPKKWKIFRSFTTIYHQLMHDFLISQLDDNNITPVHMLAILNWVDKYYNKMLRLGFKEEELLPHVIDSREAELVRDYRSLITKAVEEWMDRMANTDQQHFLNRAENVLEQNADGHLHTKSLGDTWTMLREQLAVAESSGRPDVIEGVIEAMYVALKQRLRMWERLIDEEARKFEAGQLGQEAVSSFHDWLVAVANDQITNIDDDPSSGTISYLTRFKADLEPLVTPAFLVMTAPEHEALKNAYVDLSTHCLMQFAKTIFSVDFRSTIVEFFTQNWYSKQFVAQIISTFEDYLNDYSAVFHASLQEILIEELADELLVRYLCAVRNKGVKFRRQDPFTQQIRNDVVTVFKFFENYPNTFEIVKEKWRAAGLFEGLLSAGKGQEIVDAYERLKTAYWDVQIGWVEAVLRSRDDFDRSMLVSVKTAAGEINVERGLETVMGRVR</sequence>
<dbReference type="EMBL" id="CP051140">
    <property type="protein sequence ID" value="QIW97274.1"/>
    <property type="molecule type" value="Genomic_DNA"/>
</dbReference>
<dbReference type="InterPro" id="IPR010326">
    <property type="entry name" value="EXOC3/Sec6"/>
</dbReference>
<name>A0A6H0XRL5_9PEZI</name>
<keyword evidence="3" id="KW-0268">Exocytosis</keyword>
<dbReference type="Gene3D" id="1.10.357.50">
    <property type="match status" value="1"/>
</dbReference>
<dbReference type="OrthoDB" id="190098at2759"/>
<evidence type="ECO:0000313" key="4">
    <source>
        <dbReference type="EMBL" id="QIW97274.1"/>
    </source>
</evidence>